<dbReference type="PROSITE" id="PS50084">
    <property type="entry name" value="KH_TYPE_1"/>
    <property type="match status" value="5"/>
</dbReference>
<evidence type="ECO:0000313" key="5">
    <source>
        <dbReference type="EMBL" id="JAG86497.1"/>
    </source>
</evidence>
<feature type="domain" description="K Homology" evidence="4">
    <location>
        <begin position="391"/>
        <end position="466"/>
    </location>
</feature>
<feature type="domain" description="K Homology" evidence="4">
    <location>
        <begin position="307"/>
        <end position="380"/>
    </location>
</feature>
<dbReference type="AlphaFoldDB" id="A0A0C9S3G5"/>
<dbReference type="PANTHER" id="PTHR10288">
    <property type="entry name" value="KH DOMAIN CONTAINING RNA BINDING PROTEIN"/>
    <property type="match status" value="1"/>
</dbReference>
<dbReference type="CDD" id="cd22460">
    <property type="entry name" value="KH-I_PEPPER_rpt2_like"/>
    <property type="match status" value="2"/>
</dbReference>
<keyword evidence="2" id="KW-0694">RNA-binding</keyword>
<dbReference type="InterPro" id="IPR036612">
    <property type="entry name" value="KH_dom_type_1_sf"/>
</dbReference>
<protein>
    <submittedName>
        <fullName evidence="5">TSA: Wollemia nobilis Ref_Wollemi_Transcript_15157_2632 transcribed RNA sequence</fullName>
    </submittedName>
</protein>
<feature type="domain" description="K Homology" evidence="4">
    <location>
        <begin position="142"/>
        <end position="217"/>
    </location>
</feature>
<reference evidence="5" key="1">
    <citation type="submission" date="2015-02" db="EMBL/GenBank/DDBJ databases">
        <title>A transcriptome of Wollemia nobilis - a relic of Gondwana.</title>
        <authorList>
            <person name="Chia J.Y."/>
            <person name="Leong Y.S."/>
            <person name="Abdul Karim S."/>
            <person name="Wan Azmi N."/>
            <person name="Hercus R."/>
            <person name="Croft L."/>
        </authorList>
    </citation>
    <scope>NUCLEOTIDE SEQUENCE</scope>
    <source>
        <strain evidence="5">MaeBrown</strain>
        <tissue evidence="5">Leaf</tissue>
    </source>
</reference>
<dbReference type="SUPFAM" id="SSF54791">
    <property type="entry name" value="Eukaryotic type KH-domain (KH-domain type I)"/>
    <property type="match status" value="5"/>
</dbReference>
<feature type="region of interest" description="Disordered" evidence="3">
    <location>
        <begin position="1"/>
        <end position="21"/>
    </location>
</feature>
<dbReference type="InterPro" id="IPR004088">
    <property type="entry name" value="KH_dom_type_1"/>
</dbReference>
<dbReference type="EMBL" id="GCHU01015072">
    <property type="protein sequence ID" value="JAG86497.1"/>
    <property type="molecule type" value="Transcribed_RNA"/>
</dbReference>
<accession>A0A0C9S3G5</accession>
<dbReference type="Gene3D" id="3.30.1370.10">
    <property type="entry name" value="K Homology domain, type 1"/>
    <property type="match status" value="3"/>
</dbReference>
<feature type="domain" description="K Homology" evidence="4">
    <location>
        <begin position="39"/>
        <end position="109"/>
    </location>
</feature>
<dbReference type="GO" id="GO:0003723">
    <property type="term" value="F:RNA binding"/>
    <property type="evidence" value="ECO:0007669"/>
    <property type="project" value="UniProtKB-UniRule"/>
</dbReference>
<dbReference type="Gene3D" id="3.30.310.210">
    <property type="match status" value="1"/>
</dbReference>
<evidence type="ECO:0000256" key="1">
    <source>
        <dbReference type="ARBA" id="ARBA00022737"/>
    </source>
</evidence>
<proteinExistence type="predicted"/>
<sequence length="645" mass="69002">MEGAYSKMRPKRPYLGAEDNGHASKRFEANSSAGAEGGAETVFRVLCPEAKAGSVIGKGGSIIQHIRRDTGARITVQETVTGCEERVILISAPDNQGRDEDYDFHGRFGNAGLSENLSPAQDALFRVHDRICEDVDKRDSNAVVTTRLILPNSQVGCLMGKGGKIISQMRDESKAQIRVLPKEQNPPCAEATDEILQVVGNLNVVKKALWLISMRLRGNSQKERAQPTARSSVYPPDYNAAPPDVFFPYQDSVHHYRNLDGPVPGMRSSVDFSRGAGSGLGPPSFGYMLSEGDGSYASEQGPSSSGEEIVFRVLCPNKKIGGVIGKGGSIIKSLRDEIGVKIKVTDAVPGSDDRIIIISSHEVPEEDLSPAQEALLHIQTQIVDLGPDKDGVITTRLLVPANQVGCLIGKGGTIISEMRRATGANIRILPRKDLPPCALETDELVQIVGDIRVSREALVKITSRLRANLYPEKPLSGTGLSSSFGSLAPLSSRGGFEPLSPGRSYSSNMVLQGGLSSSSYLNLQLSPDLRSSKPKRDIGSIGNLSDFEEPVIRKGGTSIFGRSSAGLITKTTVEVLVPEHILAALLGNSGHGIAQMQKITGAKVKLLDVRPGSSEGVIEISGTPEETHAAKCLIEAAIINRKTFF</sequence>
<evidence type="ECO:0000256" key="3">
    <source>
        <dbReference type="SAM" id="MobiDB-lite"/>
    </source>
</evidence>
<evidence type="ECO:0000256" key="2">
    <source>
        <dbReference type="PROSITE-ProRule" id="PRU00117"/>
    </source>
</evidence>
<organism evidence="5">
    <name type="scientific">Wollemia nobilis</name>
    <dbReference type="NCBI Taxonomy" id="56998"/>
    <lineage>
        <taxon>Eukaryota</taxon>
        <taxon>Viridiplantae</taxon>
        <taxon>Streptophyta</taxon>
        <taxon>Embryophyta</taxon>
        <taxon>Tracheophyta</taxon>
        <taxon>Spermatophyta</taxon>
        <taxon>Pinopsida</taxon>
        <taxon>Pinidae</taxon>
        <taxon>Conifers II</taxon>
        <taxon>Araucariales</taxon>
        <taxon>Araucariaceae</taxon>
        <taxon>Wollemia</taxon>
    </lineage>
</organism>
<keyword evidence="1" id="KW-0677">Repeat</keyword>
<dbReference type="InterPro" id="IPR004087">
    <property type="entry name" value="KH_dom"/>
</dbReference>
<dbReference type="Pfam" id="PF00013">
    <property type="entry name" value="KH_1"/>
    <property type="match status" value="5"/>
</dbReference>
<feature type="domain" description="K Homology" evidence="4">
    <location>
        <begin position="569"/>
        <end position="639"/>
    </location>
</feature>
<evidence type="ECO:0000259" key="4">
    <source>
        <dbReference type="SMART" id="SM00322"/>
    </source>
</evidence>
<dbReference type="CDD" id="cd22459">
    <property type="entry name" value="KH-I_PEPPER_rpt1_like"/>
    <property type="match status" value="1"/>
</dbReference>
<name>A0A0C9S3G5_9CONI</name>
<dbReference type="SMART" id="SM00322">
    <property type="entry name" value="KH"/>
    <property type="match status" value="5"/>
</dbReference>